<evidence type="ECO:0000256" key="6">
    <source>
        <dbReference type="ARBA" id="ARBA00023125"/>
    </source>
</evidence>
<dbReference type="InterPro" id="IPR013760">
    <property type="entry name" value="Topo_IIA-like_dom_sf"/>
</dbReference>
<evidence type="ECO:0000256" key="3">
    <source>
        <dbReference type="ARBA" id="ARBA00022741"/>
    </source>
</evidence>
<proteinExistence type="inferred from homology"/>
<dbReference type="SMART" id="SM00434">
    <property type="entry name" value="TOP4c"/>
    <property type="match status" value="1"/>
</dbReference>
<dbReference type="NCBIfam" id="NF004044">
    <property type="entry name" value="PRK05561.1"/>
    <property type="match status" value="1"/>
</dbReference>
<evidence type="ECO:0000256" key="10">
    <source>
        <dbReference type="PROSITE-ProRule" id="PRU01384"/>
    </source>
</evidence>
<comment type="subcellular location">
    <subcellularLocation>
        <location evidence="9">Cytoplasm</location>
    </subcellularLocation>
</comment>
<dbReference type="Gene3D" id="2.120.10.90">
    <property type="entry name" value="DNA gyrase/topoisomerase IV, subunit A, C-terminal"/>
    <property type="match status" value="1"/>
</dbReference>
<dbReference type="SUPFAM" id="SSF101904">
    <property type="entry name" value="GyrA/ParC C-terminal domain-like"/>
    <property type="match status" value="1"/>
</dbReference>
<name>A0A1F4T8T4_UNCSA</name>
<dbReference type="InterPro" id="IPR002205">
    <property type="entry name" value="Topo_IIA_dom_A"/>
</dbReference>
<evidence type="ECO:0000256" key="5">
    <source>
        <dbReference type="ARBA" id="ARBA00023029"/>
    </source>
</evidence>
<dbReference type="PANTHER" id="PTHR43493:SF5">
    <property type="entry name" value="DNA GYRASE SUBUNIT A, CHLOROPLASTIC_MITOCHONDRIAL"/>
    <property type="match status" value="1"/>
</dbReference>
<protein>
    <recommendedName>
        <fullName evidence="9">DNA gyrase subunit A</fullName>
        <ecNumber evidence="9">5.6.2.2</ecNumber>
    </recommendedName>
</protein>
<comment type="function">
    <text evidence="9">A type II topoisomerase that negatively supercoils closed circular double-stranded (ds) DNA in an ATP-dependent manner to modulate DNA topology and maintain chromosomes in an underwound state. Negative supercoiling favors strand separation, and DNA replication, transcription, recombination and repair, all of which involve strand separation. Also able to catalyze the interconversion of other topological isomers of dsDNA rings, including catenanes and knotted rings. Type II topoisomerases break and join 2 DNA strands simultaneously in an ATP-dependent manner.</text>
</comment>
<dbReference type="Pfam" id="PF00521">
    <property type="entry name" value="DNA_topoisoIV"/>
    <property type="match status" value="1"/>
</dbReference>
<dbReference type="Proteomes" id="UP000178602">
    <property type="component" value="Unassembled WGS sequence"/>
</dbReference>
<dbReference type="Gene3D" id="3.30.1360.40">
    <property type="match status" value="1"/>
</dbReference>
<keyword evidence="9" id="KW-0963">Cytoplasm</keyword>
<feature type="compositionally biased region" description="Basic and acidic residues" evidence="11">
    <location>
        <begin position="825"/>
        <end position="849"/>
    </location>
</feature>
<comment type="subunit">
    <text evidence="9">Heterotetramer, composed of two GyrA and two GyrB chains. In the heterotetramer, GyrA contains the active site tyrosine that forms a transient covalent intermediate with DNA, while GyrB binds cofactors and catalyzes ATP hydrolysis.</text>
</comment>
<comment type="catalytic activity">
    <reaction evidence="1 9 10">
        <text>ATP-dependent breakage, passage and rejoining of double-stranded DNA.</text>
        <dbReference type="EC" id="5.6.2.2"/>
    </reaction>
</comment>
<feature type="region of interest" description="Disordered" evidence="11">
    <location>
        <begin position="825"/>
        <end position="855"/>
    </location>
</feature>
<evidence type="ECO:0000313" key="13">
    <source>
        <dbReference type="EMBL" id="OGC28930.1"/>
    </source>
</evidence>
<dbReference type="FunFam" id="3.30.1360.40:FF:000002">
    <property type="entry name" value="DNA gyrase subunit A"/>
    <property type="match status" value="1"/>
</dbReference>
<evidence type="ECO:0000256" key="4">
    <source>
        <dbReference type="ARBA" id="ARBA00022840"/>
    </source>
</evidence>
<comment type="caution">
    <text evidence="13">The sequence shown here is derived from an EMBL/GenBank/DDBJ whole genome shotgun (WGS) entry which is preliminary data.</text>
</comment>
<dbReference type="GO" id="GO:0003677">
    <property type="term" value="F:DNA binding"/>
    <property type="evidence" value="ECO:0007669"/>
    <property type="project" value="UniProtKB-UniRule"/>
</dbReference>
<dbReference type="GO" id="GO:0009330">
    <property type="term" value="C:DNA topoisomerase type II (double strand cut, ATP-hydrolyzing) complex"/>
    <property type="evidence" value="ECO:0007669"/>
    <property type="project" value="TreeGrafter"/>
</dbReference>
<evidence type="ECO:0000256" key="7">
    <source>
        <dbReference type="ARBA" id="ARBA00023235"/>
    </source>
</evidence>
<feature type="active site" description="O-(5'-phospho-DNA)-tyrosine intermediate" evidence="9 10">
    <location>
        <position position="129"/>
    </location>
</feature>
<dbReference type="Gene3D" id="1.10.268.10">
    <property type="entry name" value="Topoisomerase, domain 3"/>
    <property type="match status" value="1"/>
</dbReference>
<comment type="similarity">
    <text evidence="2 9">Belongs to the type II topoisomerase GyrA/ParC subunit family.</text>
</comment>
<dbReference type="GO" id="GO:0005694">
    <property type="term" value="C:chromosome"/>
    <property type="evidence" value="ECO:0007669"/>
    <property type="project" value="InterPro"/>
</dbReference>
<dbReference type="InterPro" id="IPR013757">
    <property type="entry name" value="Topo_IIA_A_a_sf"/>
</dbReference>
<comment type="miscellaneous">
    <text evidence="9">Few gyrases are as efficient as E.coli at forming negative supercoils. Not all organisms have 2 type II topoisomerases; in organisms with a single type II topoisomerase this enzyme also has to decatenate newly replicated chromosomes.</text>
</comment>
<dbReference type="Pfam" id="PF03989">
    <property type="entry name" value="DNA_gyraseA_C"/>
    <property type="match status" value="6"/>
</dbReference>
<dbReference type="FunFam" id="3.90.199.10:FF:000001">
    <property type="entry name" value="DNA gyrase subunit A"/>
    <property type="match status" value="1"/>
</dbReference>
<dbReference type="InterPro" id="IPR005743">
    <property type="entry name" value="GyrA"/>
</dbReference>
<dbReference type="SUPFAM" id="SSF56719">
    <property type="entry name" value="Type II DNA topoisomerase"/>
    <property type="match status" value="1"/>
</dbReference>
<dbReference type="NCBIfam" id="NF004043">
    <property type="entry name" value="PRK05560.1"/>
    <property type="match status" value="1"/>
</dbReference>
<dbReference type="GO" id="GO:0005524">
    <property type="term" value="F:ATP binding"/>
    <property type="evidence" value="ECO:0007669"/>
    <property type="project" value="UniProtKB-UniRule"/>
</dbReference>
<dbReference type="InterPro" id="IPR035516">
    <property type="entry name" value="Gyrase/topoIV_suA_C"/>
</dbReference>
<dbReference type="GO" id="GO:0034335">
    <property type="term" value="F:DNA negative supercoiling activity"/>
    <property type="evidence" value="ECO:0007669"/>
    <property type="project" value="UniProtKB-ARBA"/>
</dbReference>
<evidence type="ECO:0000256" key="8">
    <source>
        <dbReference type="ARBA" id="ARBA00063644"/>
    </source>
</evidence>
<dbReference type="GO" id="GO:0006265">
    <property type="term" value="P:DNA topological change"/>
    <property type="evidence" value="ECO:0007669"/>
    <property type="project" value="UniProtKB-UniRule"/>
</dbReference>
<evidence type="ECO:0000256" key="1">
    <source>
        <dbReference type="ARBA" id="ARBA00000185"/>
    </source>
</evidence>
<dbReference type="FunFam" id="1.10.268.10:FF:000001">
    <property type="entry name" value="DNA gyrase subunit A"/>
    <property type="match status" value="1"/>
</dbReference>
<dbReference type="Gene3D" id="3.90.199.10">
    <property type="entry name" value="Topoisomerase II, domain 5"/>
    <property type="match status" value="1"/>
</dbReference>
<keyword evidence="4 9" id="KW-0067">ATP-binding</keyword>
<comment type="subunit">
    <text evidence="8">Heterotetramer composed of ParC and ParE.</text>
</comment>
<keyword evidence="3 9" id="KW-0547">Nucleotide-binding</keyword>
<sequence>MAKKEEQEKLFTPKILQTTIEHEMKSSYIDYAMSVIVGRALPDVRDGLKPVHRRILFAMDELGLQPGKPYKKSARVVGEVLGKYHPHGDTAVYDSMVRMAQDFSLRYPLVDGQGNFGSVDGDSPAAMRYTEAKLSHMAVEMLADIDKETVDFGPNFDESLQEPLVLPSRIPNLLINGSSGIAVGMATNIPPHNLSEVIDGMSALIDEPETPIEELMKIIKGPDFPTGGQICGKQGIKDGFLTGRGHLTLRAKFDVERVKAGKEAIIVTEIPYQVNKAEMIEQIAEQVKDKRITGISDLRDESDRDGMRIYIELKRDASRDVVLNQLFKHTNMQTTFGINLVALVHGAPKTLNLKEMMQHYLTHREEVVTKRTKYELRRAEEQAHILEGLMIAVSNIDAVVALIKKAKSPEDARNALMEKFKLSKIQAQAILDLRLQRLTQLERLKIEEELKALKKLIGELKEILASRNKLLGLVKKELLQVKEKFGDKRRTEITSAVEDVDIEQLIPEMEVVVLMTRDGYVKRVPVTAFKAQLRGGRGVSGMNTREEDEIENVFTASTHAFVLFFTNKGRVFKLKVYDLPEASRAGKGQAIANVLQVGPGEQVTATVQVESFEEEENEAFLIMSTKKGMIKKVCLADFANVRRSGIIAIKLRPDDELGWVKKGDVKQEIILGTAAGIMIRFGQKDLRPMGRAASGVRGIRISGKDYVVSMDIITDGGDLLAISKAGYGKRMSLDEFSPQNRGGKGHIAIKLRDGDEVSQMKIIHHKDELLFVTAKGTMSRQKAAGISTQGRYAKGVRIQRVDEGDYVVDLARVISDEEAGEVIEKAAQDEEKRKEEIRQKIKEEREKLPIKRKRK</sequence>
<dbReference type="FunFam" id="2.120.10.90:FF:000005">
    <property type="entry name" value="DNA topoisomerase 4 subunit A"/>
    <property type="match status" value="1"/>
</dbReference>
<dbReference type="HAMAP" id="MF_01897">
    <property type="entry name" value="GyrA"/>
    <property type="match status" value="1"/>
</dbReference>
<dbReference type="GO" id="GO:0006261">
    <property type="term" value="P:DNA-templated DNA replication"/>
    <property type="evidence" value="ECO:0007669"/>
    <property type="project" value="UniProtKB-UniRule"/>
</dbReference>
<dbReference type="PANTHER" id="PTHR43493">
    <property type="entry name" value="DNA GYRASE/TOPOISOMERASE SUBUNIT A"/>
    <property type="match status" value="1"/>
</dbReference>
<gene>
    <name evidence="9" type="primary">gyrA</name>
    <name evidence="13" type="ORF">A3K49_05580</name>
</gene>
<evidence type="ECO:0000313" key="14">
    <source>
        <dbReference type="Proteomes" id="UP000178602"/>
    </source>
</evidence>
<dbReference type="EMBL" id="MEUG01000001">
    <property type="protein sequence ID" value="OGC28930.1"/>
    <property type="molecule type" value="Genomic_DNA"/>
</dbReference>
<dbReference type="PROSITE" id="PS52040">
    <property type="entry name" value="TOPO_IIA"/>
    <property type="match status" value="1"/>
</dbReference>
<organism evidence="13 14">
    <name type="scientific">candidate division WOR-1 bacterium RIFOXYC12_FULL_54_18</name>
    <dbReference type="NCBI Taxonomy" id="1802584"/>
    <lineage>
        <taxon>Bacteria</taxon>
        <taxon>Bacillati</taxon>
        <taxon>Saganbacteria</taxon>
    </lineage>
</organism>
<dbReference type="InterPro" id="IPR050220">
    <property type="entry name" value="Type_II_DNA_Topoisomerases"/>
</dbReference>
<keyword evidence="5 9" id="KW-0799">Topoisomerase</keyword>
<dbReference type="NCBIfam" id="TIGR01063">
    <property type="entry name" value="gyrA"/>
    <property type="match status" value="1"/>
</dbReference>
<dbReference type="GO" id="GO:0005737">
    <property type="term" value="C:cytoplasm"/>
    <property type="evidence" value="ECO:0007669"/>
    <property type="project" value="UniProtKB-SubCell"/>
</dbReference>
<evidence type="ECO:0000256" key="11">
    <source>
        <dbReference type="SAM" id="MobiDB-lite"/>
    </source>
</evidence>
<dbReference type="InterPro" id="IPR006691">
    <property type="entry name" value="GyrA/parC_rep"/>
</dbReference>
<keyword evidence="7 9" id="KW-0413">Isomerase</keyword>
<evidence type="ECO:0000256" key="9">
    <source>
        <dbReference type="HAMAP-Rule" id="MF_01897"/>
    </source>
</evidence>
<dbReference type="InterPro" id="IPR013758">
    <property type="entry name" value="Topo_IIA_A/C_ab"/>
</dbReference>
<evidence type="ECO:0000256" key="2">
    <source>
        <dbReference type="ARBA" id="ARBA00008263"/>
    </source>
</evidence>
<keyword evidence="6 9" id="KW-0238">DNA-binding</keyword>
<dbReference type="EC" id="5.6.2.2" evidence="9"/>
<comment type="caution">
    <text evidence="9">Lacks conserved residue(s) required for the propagation of feature annotation.</text>
</comment>
<evidence type="ECO:0000259" key="12">
    <source>
        <dbReference type="PROSITE" id="PS52040"/>
    </source>
</evidence>
<accession>A0A1F4T8T4</accession>
<dbReference type="CDD" id="cd00187">
    <property type="entry name" value="TOP4c"/>
    <property type="match status" value="1"/>
</dbReference>
<feature type="domain" description="Topo IIA-type catalytic" evidence="12">
    <location>
        <begin position="41"/>
        <end position="505"/>
    </location>
</feature>
<dbReference type="AlphaFoldDB" id="A0A1F4T8T4"/>
<reference evidence="13 14" key="1">
    <citation type="journal article" date="2016" name="Nat. Commun.">
        <title>Thousands of microbial genomes shed light on interconnected biogeochemical processes in an aquifer system.</title>
        <authorList>
            <person name="Anantharaman K."/>
            <person name="Brown C.T."/>
            <person name="Hug L.A."/>
            <person name="Sharon I."/>
            <person name="Castelle C.J."/>
            <person name="Probst A.J."/>
            <person name="Thomas B.C."/>
            <person name="Singh A."/>
            <person name="Wilkins M.J."/>
            <person name="Karaoz U."/>
            <person name="Brodie E.L."/>
            <person name="Williams K.H."/>
            <person name="Hubbard S.S."/>
            <person name="Banfield J.F."/>
        </authorList>
    </citation>
    <scope>NUCLEOTIDE SEQUENCE [LARGE SCALE GENOMIC DNA]</scope>
</reference>